<dbReference type="EMBL" id="JANUHC010000001">
    <property type="protein sequence ID" value="MCS0627899.1"/>
    <property type="molecule type" value="Genomic_DNA"/>
</dbReference>
<name>A0ABT2BS00_9BURK</name>
<evidence type="ECO:0000259" key="3">
    <source>
        <dbReference type="Pfam" id="PF01738"/>
    </source>
</evidence>
<organism evidence="4 5">
    <name type="scientific">Telluria mixta</name>
    <dbReference type="NCBI Taxonomy" id="34071"/>
    <lineage>
        <taxon>Bacteria</taxon>
        <taxon>Pseudomonadati</taxon>
        <taxon>Pseudomonadota</taxon>
        <taxon>Betaproteobacteria</taxon>
        <taxon>Burkholderiales</taxon>
        <taxon>Oxalobacteraceae</taxon>
        <taxon>Telluria group</taxon>
        <taxon>Telluria</taxon>
    </lineage>
</organism>
<dbReference type="InterPro" id="IPR002925">
    <property type="entry name" value="Dienelactn_hydro"/>
</dbReference>
<sequence>MKLNLLNRASPIASLCLCLLSTTIAQRTHAAPFQWPVAPLIERPAEPDAIPLYDLPSPAARPDPTAETWARALHGREVRNVTQPVLLPVLPQAGKANGTAVIVAPGGGFRSLAIDNEGLDVAKGLAAQGVSAFVLKYRVVPTPADPVRFAADMTRVIAERKEITVNQASLEDAKRAVQLVRQRAGSWGVHPDRVGLVGFSAGAMVTLRASVDPDPTARPDFAGMIYGPVTSIPVPAGVPPIFVALGANDEIFARGNFGLIEGWQKAGGAVEFHLYEDGHHGFGMKRHGTTSDLWFEQFLSWMRMRDLLR</sequence>
<evidence type="ECO:0000313" key="5">
    <source>
        <dbReference type="Proteomes" id="UP001165263"/>
    </source>
</evidence>
<reference evidence="4" key="1">
    <citation type="submission" date="2022-08" db="EMBL/GenBank/DDBJ databases">
        <title>Reclassification of Massilia species as members of the genera Telluria, Duganella, Pseudoduganella, Mokoshia gen. nov. and Zemynaea gen. nov. using orthogonal and non-orthogonal genome-based approaches.</title>
        <authorList>
            <person name="Bowman J.P."/>
        </authorList>
    </citation>
    <scope>NUCLEOTIDE SEQUENCE</scope>
    <source>
        <strain evidence="4">LMG 11547</strain>
    </source>
</reference>
<dbReference type="PANTHER" id="PTHR48081:SF6">
    <property type="entry name" value="PEPTIDASE S9 PROLYL OLIGOPEPTIDASE CATALYTIC DOMAIN-CONTAINING PROTEIN"/>
    <property type="match status" value="1"/>
</dbReference>
<gene>
    <name evidence="4" type="ORF">NX786_00875</name>
</gene>
<evidence type="ECO:0000256" key="2">
    <source>
        <dbReference type="SAM" id="SignalP"/>
    </source>
</evidence>
<keyword evidence="1 4" id="KW-0378">Hydrolase</keyword>
<dbReference type="Pfam" id="PF01738">
    <property type="entry name" value="DLH"/>
    <property type="match status" value="1"/>
</dbReference>
<dbReference type="InterPro" id="IPR050300">
    <property type="entry name" value="GDXG_lipolytic_enzyme"/>
</dbReference>
<keyword evidence="5" id="KW-1185">Reference proteome</keyword>
<feature type="chain" id="PRO_5047018580" evidence="2">
    <location>
        <begin position="31"/>
        <end position="309"/>
    </location>
</feature>
<dbReference type="Proteomes" id="UP001165263">
    <property type="component" value="Unassembled WGS sequence"/>
</dbReference>
<feature type="domain" description="Dienelactone hydrolase" evidence="3">
    <location>
        <begin position="150"/>
        <end position="288"/>
    </location>
</feature>
<dbReference type="PANTHER" id="PTHR48081">
    <property type="entry name" value="AB HYDROLASE SUPERFAMILY PROTEIN C4A8.06C"/>
    <property type="match status" value="1"/>
</dbReference>
<comment type="caution">
    <text evidence="4">The sequence shown here is derived from an EMBL/GenBank/DDBJ whole genome shotgun (WGS) entry which is preliminary data.</text>
</comment>
<evidence type="ECO:0000313" key="4">
    <source>
        <dbReference type="EMBL" id="MCS0627899.1"/>
    </source>
</evidence>
<dbReference type="SUPFAM" id="SSF53474">
    <property type="entry name" value="alpha/beta-Hydrolases"/>
    <property type="match status" value="1"/>
</dbReference>
<keyword evidence="2" id="KW-0732">Signal</keyword>
<dbReference type="RefSeq" id="WP_259447160.1">
    <property type="nucleotide sequence ID" value="NZ_CP119520.1"/>
</dbReference>
<dbReference type="InterPro" id="IPR029058">
    <property type="entry name" value="AB_hydrolase_fold"/>
</dbReference>
<dbReference type="Gene3D" id="3.40.50.1820">
    <property type="entry name" value="alpha/beta hydrolase"/>
    <property type="match status" value="1"/>
</dbReference>
<accession>A0ABT2BS00</accession>
<feature type="signal peptide" evidence="2">
    <location>
        <begin position="1"/>
        <end position="30"/>
    </location>
</feature>
<evidence type="ECO:0000256" key="1">
    <source>
        <dbReference type="ARBA" id="ARBA00022801"/>
    </source>
</evidence>
<protein>
    <submittedName>
        <fullName evidence="4">Alpha/beta hydrolase</fullName>
    </submittedName>
</protein>
<dbReference type="GO" id="GO:0016787">
    <property type="term" value="F:hydrolase activity"/>
    <property type="evidence" value="ECO:0007669"/>
    <property type="project" value="UniProtKB-KW"/>
</dbReference>
<proteinExistence type="predicted"/>